<keyword evidence="2" id="KW-1185">Reference proteome</keyword>
<proteinExistence type="predicted"/>
<gene>
    <name evidence="1" type="ORF">PPENT_87.1.T0270002</name>
</gene>
<accession>A0A8S1TUS2</accession>
<sequence>MIQQQCLNKLKDNRMRYNRDANIQLKYGLDIIKLLIVMEKSQRQYLKLNQFQQISQFNFENKEIIINGKRSDGITQLRLFSQRSETSKLCLF</sequence>
<protein>
    <submittedName>
        <fullName evidence="1">Uncharacterized protein</fullName>
    </submittedName>
</protein>
<organism evidence="1 2">
    <name type="scientific">Paramecium pentaurelia</name>
    <dbReference type="NCBI Taxonomy" id="43138"/>
    <lineage>
        <taxon>Eukaryota</taxon>
        <taxon>Sar</taxon>
        <taxon>Alveolata</taxon>
        <taxon>Ciliophora</taxon>
        <taxon>Intramacronucleata</taxon>
        <taxon>Oligohymenophorea</taxon>
        <taxon>Peniculida</taxon>
        <taxon>Parameciidae</taxon>
        <taxon>Paramecium</taxon>
    </lineage>
</organism>
<dbReference type="EMBL" id="CAJJDO010000027">
    <property type="protein sequence ID" value="CAD8155277.1"/>
    <property type="molecule type" value="Genomic_DNA"/>
</dbReference>
<dbReference type="AlphaFoldDB" id="A0A8S1TUS2"/>
<comment type="caution">
    <text evidence="1">The sequence shown here is derived from an EMBL/GenBank/DDBJ whole genome shotgun (WGS) entry which is preliminary data.</text>
</comment>
<name>A0A8S1TUS2_9CILI</name>
<evidence type="ECO:0000313" key="2">
    <source>
        <dbReference type="Proteomes" id="UP000689195"/>
    </source>
</evidence>
<reference evidence="1" key="1">
    <citation type="submission" date="2021-01" db="EMBL/GenBank/DDBJ databases">
        <authorList>
            <consortium name="Genoscope - CEA"/>
            <person name="William W."/>
        </authorList>
    </citation>
    <scope>NUCLEOTIDE SEQUENCE</scope>
</reference>
<evidence type="ECO:0000313" key="1">
    <source>
        <dbReference type="EMBL" id="CAD8155277.1"/>
    </source>
</evidence>
<dbReference type="Proteomes" id="UP000689195">
    <property type="component" value="Unassembled WGS sequence"/>
</dbReference>